<dbReference type="GO" id="GO:0003677">
    <property type="term" value="F:DNA binding"/>
    <property type="evidence" value="ECO:0007669"/>
    <property type="project" value="UniProtKB-KW"/>
</dbReference>
<dbReference type="InterPro" id="IPR007627">
    <property type="entry name" value="RNA_pol_sigma70_r2"/>
</dbReference>
<dbReference type="NCBIfam" id="TIGR02937">
    <property type="entry name" value="sigma70-ECF"/>
    <property type="match status" value="1"/>
</dbReference>
<evidence type="ECO:0000313" key="10">
    <source>
        <dbReference type="Proteomes" id="UP000426027"/>
    </source>
</evidence>
<dbReference type="InterPro" id="IPR013325">
    <property type="entry name" value="RNA_pol_sigma_r2"/>
</dbReference>
<dbReference type="PANTHER" id="PTHR43133:SF51">
    <property type="entry name" value="RNA POLYMERASE SIGMA FACTOR"/>
    <property type="match status" value="1"/>
</dbReference>
<dbReference type="Proteomes" id="UP000426027">
    <property type="component" value="Chromosome"/>
</dbReference>
<keyword evidence="2 6" id="KW-0805">Transcription regulation</keyword>
<sequence length="191" mass="21928">MTELELIDKLKKGDQAAFRFMVTSWQDMVYNTSLGLVQNEMDAEDVTQEVFVKAFESIHGFKGESKVSTWLYRITVTKSLDFLRSKKRKKRFGYIYSLFGEDNELAINPPEFVHPGIVSEKKQVAAALFKALETLPEQQRVAFVLTRLEGLGHKEVSEVMGNTVPAVESLLQRAKMNLKKQLTDFYRQNLE</sequence>
<dbReference type="InterPro" id="IPR000838">
    <property type="entry name" value="RNA_pol_sigma70_ECF_CS"/>
</dbReference>
<keyword evidence="10" id="KW-1185">Reference proteome</keyword>
<dbReference type="GO" id="GO:0006352">
    <property type="term" value="P:DNA-templated transcription initiation"/>
    <property type="evidence" value="ECO:0007669"/>
    <property type="project" value="InterPro"/>
</dbReference>
<reference evidence="9 10" key="1">
    <citation type="submission" date="2019-11" db="EMBL/GenBank/DDBJ databases">
        <authorList>
            <person name="Im W.T."/>
        </authorList>
    </citation>
    <scope>NUCLEOTIDE SEQUENCE [LARGE SCALE GENOMIC DNA]</scope>
    <source>
        <strain evidence="9 10">SB-02</strain>
    </source>
</reference>
<gene>
    <name evidence="9" type="ORF">GLV81_03155</name>
</gene>
<dbReference type="InterPro" id="IPR013249">
    <property type="entry name" value="RNA_pol_sigma70_r4_t2"/>
</dbReference>
<keyword evidence="5 6" id="KW-0804">Transcription</keyword>
<dbReference type="InterPro" id="IPR039425">
    <property type="entry name" value="RNA_pol_sigma-70-like"/>
</dbReference>
<feature type="domain" description="RNA polymerase sigma factor 70 region 4 type 2" evidence="8">
    <location>
        <begin position="127"/>
        <end position="178"/>
    </location>
</feature>
<dbReference type="KEGG" id="fls:GLV81_03155"/>
<dbReference type="GO" id="GO:0016987">
    <property type="term" value="F:sigma factor activity"/>
    <property type="evidence" value="ECO:0007669"/>
    <property type="project" value="UniProtKB-KW"/>
</dbReference>
<protein>
    <recommendedName>
        <fullName evidence="6">RNA polymerase sigma factor</fullName>
    </recommendedName>
</protein>
<keyword evidence="3 6" id="KW-0731">Sigma factor</keyword>
<evidence type="ECO:0000256" key="6">
    <source>
        <dbReference type="RuleBase" id="RU000716"/>
    </source>
</evidence>
<evidence type="ECO:0000256" key="4">
    <source>
        <dbReference type="ARBA" id="ARBA00023125"/>
    </source>
</evidence>
<evidence type="ECO:0000259" key="7">
    <source>
        <dbReference type="Pfam" id="PF04542"/>
    </source>
</evidence>
<dbReference type="PANTHER" id="PTHR43133">
    <property type="entry name" value="RNA POLYMERASE ECF-TYPE SIGMA FACTO"/>
    <property type="match status" value="1"/>
</dbReference>
<dbReference type="Gene3D" id="1.10.1740.10">
    <property type="match status" value="1"/>
</dbReference>
<dbReference type="SUPFAM" id="SSF88659">
    <property type="entry name" value="Sigma3 and sigma4 domains of RNA polymerase sigma factors"/>
    <property type="match status" value="1"/>
</dbReference>
<feature type="domain" description="RNA polymerase sigma-70 region 2" evidence="7">
    <location>
        <begin position="21"/>
        <end position="88"/>
    </location>
</feature>
<organism evidence="9 10">
    <name type="scientific">Phnomibacter ginsenosidimutans</name>
    <dbReference type="NCBI Taxonomy" id="2676868"/>
    <lineage>
        <taxon>Bacteria</taxon>
        <taxon>Pseudomonadati</taxon>
        <taxon>Bacteroidota</taxon>
        <taxon>Chitinophagia</taxon>
        <taxon>Chitinophagales</taxon>
        <taxon>Chitinophagaceae</taxon>
        <taxon>Phnomibacter</taxon>
    </lineage>
</organism>
<dbReference type="Gene3D" id="1.10.10.10">
    <property type="entry name" value="Winged helix-like DNA-binding domain superfamily/Winged helix DNA-binding domain"/>
    <property type="match status" value="1"/>
</dbReference>
<proteinExistence type="inferred from homology"/>
<dbReference type="EMBL" id="CP046566">
    <property type="protein sequence ID" value="QGW27235.1"/>
    <property type="molecule type" value="Genomic_DNA"/>
</dbReference>
<evidence type="ECO:0000256" key="5">
    <source>
        <dbReference type="ARBA" id="ARBA00023163"/>
    </source>
</evidence>
<dbReference type="InterPro" id="IPR014284">
    <property type="entry name" value="RNA_pol_sigma-70_dom"/>
</dbReference>
<dbReference type="RefSeq" id="WP_157476793.1">
    <property type="nucleotide sequence ID" value="NZ_CP046566.1"/>
</dbReference>
<keyword evidence="4 6" id="KW-0238">DNA-binding</keyword>
<comment type="similarity">
    <text evidence="1 6">Belongs to the sigma-70 factor family. ECF subfamily.</text>
</comment>
<name>A0A6I6GFW0_9BACT</name>
<dbReference type="InterPro" id="IPR013324">
    <property type="entry name" value="RNA_pol_sigma_r3/r4-like"/>
</dbReference>
<evidence type="ECO:0000313" key="9">
    <source>
        <dbReference type="EMBL" id="QGW27235.1"/>
    </source>
</evidence>
<dbReference type="InterPro" id="IPR036388">
    <property type="entry name" value="WH-like_DNA-bd_sf"/>
</dbReference>
<dbReference type="AlphaFoldDB" id="A0A6I6GFW0"/>
<dbReference type="Pfam" id="PF08281">
    <property type="entry name" value="Sigma70_r4_2"/>
    <property type="match status" value="1"/>
</dbReference>
<evidence type="ECO:0000256" key="3">
    <source>
        <dbReference type="ARBA" id="ARBA00023082"/>
    </source>
</evidence>
<dbReference type="Pfam" id="PF04542">
    <property type="entry name" value="Sigma70_r2"/>
    <property type="match status" value="1"/>
</dbReference>
<dbReference type="SUPFAM" id="SSF88946">
    <property type="entry name" value="Sigma2 domain of RNA polymerase sigma factors"/>
    <property type="match status" value="1"/>
</dbReference>
<evidence type="ECO:0000256" key="1">
    <source>
        <dbReference type="ARBA" id="ARBA00010641"/>
    </source>
</evidence>
<evidence type="ECO:0000256" key="2">
    <source>
        <dbReference type="ARBA" id="ARBA00023015"/>
    </source>
</evidence>
<evidence type="ECO:0000259" key="8">
    <source>
        <dbReference type="Pfam" id="PF08281"/>
    </source>
</evidence>
<dbReference type="PROSITE" id="PS01063">
    <property type="entry name" value="SIGMA70_ECF"/>
    <property type="match status" value="1"/>
</dbReference>
<dbReference type="CDD" id="cd06171">
    <property type="entry name" value="Sigma70_r4"/>
    <property type="match status" value="1"/>
</dbReference>
<accession>A0A6I6GFW0</accession>